<reference evidence="2" key="1">
    <citation type="journal article" date="2023" name="G3 (Bethesda)">
        <title>Genome assembly and association tests identify interacting loci associated with vigor, precocity, and sex in interspecific pistachio rootstocks.</title>
        <authorList>
            <person name="Palmer W."/>
            <person name="Jacygrad E."/>
            <person name="Sagayaradj S."/>
            <person name="Cavanaugh K."/>
            <person name="Han R."/>
            <person name="Bertier L."/>
            <person name="Beede B."/>
            <person name="Kafkas S."/>
            <person name="Golino D."/>
            <person name="Preece J."/>
            <person name="Michelmore R."/>
        </authorList>
    </citation>
    <scope>NUCLEOTIDE SEQUENCE [LARGE SCALE GENOMIC DNA]</scope>
</reference>
<accession>A0ACC0YNV0</accession>
<evidence type="ECO:0000313" key="2">
    <source>
        <dbReference type="Proteomes" id="UP001163603"/>
    </source>
</evidence>
<name>A0ACC0YNV0_9ROSI</name>
<proteinExistence type="predicted"/>
<evidence type="ECO:0000313" key="1">
    <source>
        <dbReference type="EMBL" id="KAJ0038813.1"/>
    </source>
</evidence>
<sequence length="800" mass="89798">MECAGKGRGNRCIGPARRRCGRCGAVAYCSTSHQLLHWSDHKDECERLEEQMKHVDVLNDFPFTFTEESTVQVIGYFLGGVCEKQESRCSFLSKRGVHRVGMWMYECCCGLSVASFDCARSTDEGWNLPSILCPCSEPSFQISKHLCSWKNYFDWRSIPLHSPVALLLHWPLTIYYATQVAGLRSFNSKISDKLCIHYLGGVLTLTVALWQFMPRSWPEKELLQLSVFGELLALFPGVKVDIELIGPEIPQHRNGEMINLCSYAHCADTDCICKSSSENFSSSTGMIKSSAVTLRLHKGFYHDRYGDIAKDSVPHLIIAPNAGIAAYSSWLSTIELIREINVPAVFSDYCEEACHLAASCISTITGHPPKLPAADGGGRPCSISSLLLKLLLIWDVKEFAWRHCFEIFAFSKHHLNPLNVMSRVPIGTVQPKKREKKTLAMSRCLLVSLLCFFGLGFCEGLKVPFRVKDVLPVLPRQISWPVLNNFHSAVDLLPYYVGSVTPNNGSIEWKGACFYGNQARLEFTEGDRDPGLGGGVLHVTTSDAHSWTCMDLYVFATPYRVTWDYYFSAREHTLNFESWEEPAELEYVKQHGVSVFLMPSGMMGTLLSLIDVLPLFSNTGWGQNANIAFLEKHMGASFEKRPQPWCATINPEDVHSGDFLAVSKIRGRWGGFESLEKWVTGAFAGHTAVCLKDEEGNLWVGESGHENEKGEEIIVVIPWDEWWQLALKDDSNPQIALLPLHPDMRAKFNATAAWEYTRSMSGKPYGYHNMIFSWIDTIADNYPPPLDAHLVCISSSFFVI</sequence>
<comment type="caution">
    <text evidence="1">The sequence shown here is derived from an EMBL/GenBank/DDBJ whole genome shotgun (WGS) entry which is preliminary data.</text>
</comment>
<gene>
    <name evidence="1" type="ORF">Pint_23086</name>
</gene>
<dbReference type="Proteomes" id="UP001163603">
    <property type="component" value="Chromosome 6"/>
</dbReference>
<organism evidence="1 2">
    <name type="scientific">Pistacia integerrima</name>
    <dbReference type="NCBI Taxonomy" id="434235"/>
    <lineage>
        <taxon>Eukaryota</taxon>
        <taxon>Viridiplantae</taxon>
        <taxon>Streptophyta</taxon>
        <taxon>Embryophyta</taxon>
        <taxon>Tracheophyta</taxon>
        <taxon>Spermatophyta</taxon>
        <taxon>Magnoliopsida</taxon>
        <taxon>eudicotyledons</taxon>
        <taxon>Gunneridae</taxon>
        <taxon>Pentapetalae</taxon>
        <taxon>rosids</taxon>
        <taxon>malvids</taxon>
        <taxon>Sapindales</taxon>
        <taxon>Anacardiaceae</taxon>
        <taxon>Pistacia</taxon>
    </lineage>
</organism>
<protein>
    <submittedName>
        <fullName evidence="1">Uncharacterized protein</fullName>
    </submittedName>
</protein>
<dbReference type="EMBL" id="CM047741">
    <property type="protein sequence ID" value="KAJ0038813.1"/>
    <property type="molecule type" value="Genomic_DNA"/>
</dbReference>
<keyword evidence="2" id="KW-1185">Reference proteome</keyword>